<dbReference type="EMBL" id="JBEZUR010000092">
    <property type="protein sequence ID" value="MEU3558264.1"/>
    <property type="molecule type" value="Genomic_DNA"/>
</dbReference>
<protein>
    <recommendedName>
        <fullName evidence="3">Integrase</fullName>
    </recommendedName>
</protein>
<organism evidence="1 2">
    <name type="scientific">Streptomyces fragilis</name>
    <dbReference type="NCBI Taxonomy" id="67301"/>
    <lineage>
        <taxon>Bacteria</taxon>
        <taxon>Bacillati</taxon>
        <taxon>Actinomycetota</taxon>
        <taxon>Actinomycetes</taxon>
        <taxon>Kitasatosporales</taxon>
        <taxon>Streptomycetaceae</taxon>
        <taxon>Streptomyces</taxon>
    </lineage>
</organism>
<dbReference type="SUPFAM" id="SSF56349">
    <property type="entry name" value="DNA breaking-rejoining enzymes"/>
    <property type="match status" value="1"/>
</dbReference>
<evidence type="ECO:0000313" key="1">
    <source>
        <dbReference type="EMBL" id="MEU3558264.1"/>
    </source>
</evidence>
<gene>
    <name evidence="1" type="ORF">AB0E65_29260</name>
</gene>
<sequence length="344" mass="37959">MHGRDIPLPPVVKHLRPGSTHALLDGSGHPYRWTITSLAFKGEHDPAGTTATWIIGAPAARAVTALERLQPPGSDLLFRGLRQHSRARPGAMTLRSSNELINNVITWINTYCRHHHRTDTIPDVNGTPWNLTARQFRRTLAWYVARRPGGVIAGAVQYRHLGIQMFEGYAGTSDSGFRAEVEAEQAMQRGERLLALATDHQHDLRGPAAAEAAARLSDFHQGMGFTGSVITDPRRLRRVLARHDPEVYPGTYVTCVFNPDKALCRPRAAPDGGRALPVPLDCRPLECRNVALTADNITALTAQAERLDTRLRTRPELAPLLHADLQRRRDAIRAFLAPVGEAAQ</sequence>
<keyword evidence="2" id="KW-1185">Reference proteome</keyword>
<evidence type="ECO:0000313" key="2">
    <source>
        <dbReference type="Proteomes" id="UP001550850"/>
    </source>
</evidence>
<dbReference type="RefSeq" id="WP_159105751.1">
    <property type="nucleotide sequence ID" value="NZ_BEVZ01000012.1"/>
</dbReference>
<comment type="caution">
    <text evidence="1">The sequence shown here is derived from an EMBL/GenBank/DDBJ whole genome shotgun (WGS) entry which is preliminary data.</text>
</comment>
<name>A0ABV2YRX2_9ACTN</name>
<dbReference type="Proteomes" id="UP001550850">
    <property type="component" value="Unassembled WGS sequence"/>
</dbReference>
<proteinExistence type="predicted"/>
<dbReference type="InterPro" id="IPR011010">
    <property type="entry name" value="DNA_brk_join_enz"/>
</dbReference>
<accession>A0ABV2YRX2</accession>
<evidence type="ECO:0008006" key="3">
    <source>
        <dbReference type="Google" id="ProtNLM"/>
    </source>
</evidence>
<reference evidence="1 2" key="1">
    <citation type="submission" date="2024-06" db="EMBL/GenBank/DDBJ databases">
        <title>The Natural Products Discovery Center: Release of the First 8490 Sequenced Strains for Exploring Actinobacteria Biosynthetic Diversity.</title>
        <authorList>
            <person name="Kalkreuter E."/>
            <person name="Kautsar S.A."/>
            <person name="Yang D."/>
            <person name="Bader C.D."/>
            <person name="Teijaro C.N."/>
            <person name="Fluegel L."/>
            <person name="Davis C.M."/>
            <person name="Simpson J.R."/>
            <person name="Lauterbach L."/>
            <person name="Steele A.D."/>
            <person name="Gui C."/>
            <person name="Meng S."/>
            <person name="Li G."/>
            <person name="Viehrig K."/>
            <person name="Ye F."/>
            <person name="Su P."/>
            <person name="Kiefer A.F."/>
            <person name="Nichols A."/>
            <person name="Cepeda A.J."/>
            <person name="Yan W."/>
            <person name="Fan B."/>
            <person name="Jiang Y."/>
            <person name="Adhikari A."/>
            <person name="Zheng C.-J."/>
            <person name="Schuster L."/>
            <person name="Cowan T.M."/>
            <person name="Smanski M.J."/>
            <person name="Chevrette M.G."/>
            <person name="De Carvalho L.P.S."/>
            <person name="Shen B."/>
        </authorList>
    </citation>
    <scope>NUCLEOTIDE SEQUENCE [LARGE SCALE GENOMIC DNA]</scope>
    <source>
        <strain evidence="1 2">NPDC038104</strain>
    </source>
</reference>